<evidence type="ECO:0000259" key="1">
    <source>
        <dbReference type="PROSITE" id="PS50240"/>
    </source>
</evidence>
<dbReference type="InterPro" id="IPR001254">
    <property type="entry name" value="Trypsin_dom"/>
</dbReference>
<organism evidence="2 3">
    <name type="scientific">Thiobaca trueperi</name>
    <dbReference type="NCBI Taxonomy" id="127458"/>
    <lineage>
        <taxon>Bacteria</taxon>
        <taxon>Pseudomonadati</taxon>
        <taxon>Pseudomonadota</taxon>
        <taxon>Gammaproteobacteria</taxon>
        <taxon>Chromatiales</taxon>
        <taxon>Chromatiaceae</taxon>
        <taxon>Thiobaca</taxon>
    </lineage>
</organism>
<evidence type="ECO:0000313" key="3">
    <source>
        <dbReference type="Proteomes" id="UP000295717"/>
    </source>
</evidence>
<protein>
    <submittedName>
        <fullName evidence="2">Trypsin</fullName>
    </submittedName>
</protein>
<dbReference type="PROSITE" id="PS50240">
    <property type="entry name" value="TRYPSIN_DOM"/>
    <property type="match status" value="1"/>
</dbReference>
<name>A0A4R3MWZ8_9GAMM</name>
<proteinExistence type="predicted"/>
<dbReference type="InterPro" id="IPR018114">
    <property type="entry name" value="TRYPSIN_HIS"/>
</dbReference>
<dbReference type="PROSITE" id="PS00134">
    <property type="entry name" value="TRYPSIN_HIS"/>
    <property type="match status" value="1"/>
</dbReference>
<dbReference type="AlphaFoldDB" id="A0A4R3MWZ8"/>
<keyword evidence="3" id="KW-1185">Reference proteome</keyword>
<dbReference type="RefSeq" id="WP_132978462.1">
    <property type="nucleotide sequence ID" value="NZ_SMAO01000011.1"/>
</dbReference>
<dbReference type="InterPro" id="IPR043504">
    <property type="entry name" value="Peptidase_S1_PA_chymotrypsin"/>
</dbReference>
<dbReference type="GO" id="GO:0004252">
    <property type="term" value="F:serine-type endopeptidase activity"/>
    <property type="evidence" value="ECO:0007669"/>
    <property type="project" value="InterPro"/>
</dbReference>
<comment type="caution">
    <text evidence="2">The sequence shown here is derived from an EMBL/GenBank/DDBJ whole genome shotgun (WGS) entry which is preliminary data.</text>
</comment>
<dbReference type="EMBL" id="SMAO01000011">
    <property type="protein sequence ID" value="TCT18849.1"/>
    <property type="molecule type" value="Genomic_DNA"/>
</dbReference>
<dbReference type="SUPFAM" id="SSF50494">
    <property type="entry name" value="Trypsin-like serine proteases"/>
    <property type="match status" value="1"/>
</dbReference>
<dbReference type="OrthoDB" id="5763437at2"/>
<accession>A0A4R3MWZ8</accession>
<evidence type="ECO:0000313" key="2">
    <source>
        <dbReference type="EMBL" id="TCT18849.1"/>
    </source>
</evidence>
<dbReference type="Pfam" id="PF13365">
    <property type="entry name" value="Trypsin_2"/>
    <property type="match status" value="1"/>
</dbReference>
<dbReference type="GO" id="GO:0006508">
    <property type="term" value="P:proteolysis"/>
    <property type="evidence" value="ECO:0007669"/>
    <property type="project" value="InterPro"/>
</dbReference>
<feature type="domain" description="Peptidase S1" evidence="1">
    <location>
        <begin position="24"/>
        <end position="304"/>
    </location>
</feature>
<sequence>MARPIGGWLLLALLTVCPTSVLALLGGQVDTDEAFSAVVVLTKEGAPHCSATKVGPAAFLTAAHCVANIRTGDLDDAFRTGSRLPVSQRTAPRAPADFVGLTIERTVLHPGYEAALRRFHAYKEKKIQDYRQRYAGDDLAQRIRRLEADSHFTSRYPDVAILLVREATDGIPVIEIDCEPLRADETVQLVGYGYESLKHPALARQTHPFGRRNWGTTQVIRVDPVNFYTYGGLMRAGMPSLSPGDSGGPVLRAGRVVGVHGTVYGLSHLDAGRSNMSVNLSGLGATQDGRDGCRQFFERSGTSL</sequence>
<dbReference type="Proteomes" id="UP000295717">
    <property type="component" value="Unassembled WGS sequence"/>
</dbReference>
<dbReference type="Gene3D" id="2.40.10.10">
    <property type="entry name" value="Trypsin-like serine proteases"/>
    <property type="match status" value="1"/>
</dbReference>
<dbReference type="InterPro" id="IPR009003">
    <property type="entry name" value="Peptidase_S1_PA"/>
</dbReference>
<reference evidence="2 3" key="1">
    <citation type="submission" date="2019-03" db="EMBL/GenBank/DDBJ databases">
        <title>Genomic Encyclopedia of Type Strains, Phase IV (KMG-IV): sequencing the most valuable type-strain genomes for metagenomic binning, comparative biology and taxonomic classification.</title>
        <authorList>
            <person name="Goeker M."/>
        </authorList>
    </citation>
    <scope>NUCLEOTIDE SEQUENCE [LARGE SCALE GENOMIC DNA]</scope>
    <source>
        <strain evidence="2 3">DSM 13587</strain>
    </source>
</reference>
<gene>
    <name evidence="2" type="ORF">EDC35_11148</name>
</gene>